<evidence type="ECO:0000259" key="2">
    <source>
        <dbReference type="Pfam" id="PF03880"/>
    </source>
</evidence>
<sequence>MIGLINDYCRRRDIPIGKIDILRKFSFFEVDAKFESHVLKSFSNAEFNGTQLEVTISKPDTHGSKESSKPAFGGKKKSFGEDKSWKKDKKSSAGKKRRD</sequence>
<reference evidence="3" key="1">
    <citation type="submission" date="2019-08" db="EMBL/GenBank/DDBJ databases">
        <authorList>
            <person name="Kucharzyk K."/>
            <person name="Murdoch R.W."/>
            <person name="Higgins S."/>
            <person name="Loffler F."/>
        </authorList>
    </citation>
    <scope>NUCLEOTIDE SEQUENCE</scope>
</reference>
<name>A0A644XWS2_9ZZZZ</name>
<feature type="domain" description="DEAD box helicase DbpA/CsdA RNA-binding" evidence="2">
    <location>
        <begin position="2"/>
        <end position="55"/>
    </location>
</feature>
<feature type="region of interest" description="Disordered" evidence="1">
    <location>
        <begin position="56"/>
        <end position="99"/>
    </location>
</feature>
<dbReference type="AlphaFoldDB" id="A0A644XWS2"/>
<dbReference type="InterPro" id="IPR005580">
    <property type="entry name" value="DbpA/CsdA_RNA-bd_dom"/>
</dbReference>
<comment type="caution">
    <text evidence="3">The sequence shown here is derived from an EMBL/GenBank/DDBJ whole genome shotgun (WGS) entry which is preliminary data.</text>
</comment>
<gene>
    <name evidence="3" type="ORF">SDC9_66667</name>
</gene>
<dbReference type="InterPro" id="IPR012677">
    <property type="entry name" value="Nucleotide-bd_a/b_plait_sf"/>
</dbReference>
<evidence type="ECO:0000313" key="3">
    <source>
        <dbReference type="EMBL" id="MPM20238.1"/>
    </source>
</evidence>
<feature type="compositionally biased region" description="Basic residues" evidence="1">
    <location>
        <begin position="86"/>
        <end position="99"/>
    </location>
</feature>
<proteinExistence type="predicted"/>
<protein>
    <recommendedName>
        <fullName evidence="2">DEAD box helicase DbpA/CsdA RNA-binding domain-containing protein</fullName>
    </recommendedName>
</protein>
<dbReference type="Gene3D" id="3.30.70.330">
    <property type="match status" value="1"/>
</dbReference>
<dbReference type="Pfam" id="PF03880">
    <property type="entry name" value="DbpA"/>
    <property type="match status" value="1"/>
</dbReference>
<organism evidence="3">
    <name type="scientific">bioreactor metagenome</name>
    <dbReference type="NCBI Taxonomy" id="1076179"/>
    <lineage>
        <taxon>unclassified sequences</taxon>
        <taxon>metagenomes</taxon>
        <taxon>ecological metagenomes</taxon>
    </lineage>
</organism>
<accession>A0A644XWS2</accession>
<dbReference type="EMBL" id="VSSQ01003340">
    <property type="protein sequence ID" value="MPM20238.1"/>
    <property type="molecule type" value="Genomic_DNA"/>
</dbReference>
<evidence type="ECO:0000256" key="1">
    <source>
        <dbReference type="SAM" id="MobiDB-lite"/>
    </source>
</evidence>
<feature type="compositionally biased region" description="Basic and acidic residues" evidence="1">
    <location>
        <begin position="59"/>
        <end position="68"/>
    </location>
</feature>